<dbReference type="Proteomes" id="UP000621540">
    <property type="component" value="Unassembled WGS sequence"/>
</dbReference>
<dbReference type="InterPro" id="IPR003313">
    <property type="entry name" value="AraC-bd"/>
</dbReference>
<proteinExistence type="predicted"/>
<feature type="domain" description="HTH araC/xylS-type" evidence="4">
    <location>
        <begin position="191"/>
        <end position="289"/>
    </location>
</feature>
<keyword evidence="2" id="KW-0238">DNA-binding</keyword>
<dbReference type="Gene3D" id="1.10.10.60">
    <property type="entry name" value="Homeodomain-like"/>
    <property type="match status" value="1"/>
</dbReference>
<dbReference type="InterPro" id="IPR037923">
    <property type="entry name" value="HTH-like"/>
</dbReference>
<accession>A0ABR7IBW2</accession>
<dbReference type="SUPFAM" id="SSF46689">
    <property type="entry name" value="Homeodomain-like"/>
    <property type="match status" value="1"/>
</dbReference>
<evidence type="ECO:0000313" key="5">
    <source>
        <dbReference type="EMBL" id="MBC5754371.1"/>
    </source>
</evidence>
<dbReference type="SUPFAM" id="SSF51215">
    <property type="entry name" value="Regulatory protein AraC"/>
    <property type="match status" value="1"/>
</dbReference>
<dbReference type="RefSeq" id="WP_186982433.1">
    <property type="nucleotide sequence ID" value="NZ_JACOQH010000007.1"/>
</dbReference>
<dbReference type="PROSITE" id="PS00041">
    <property type="entry name" value="HTH_ARAC_FAMILY_1"/>
    <property type="match status" value="1"/>
</dbReference>
<evidence type="ECO:0000256" key="1">
    <source>
        <dbReference type="ARBA" id="ARBA00023015"/>
    </source>
</evidence>
<organism evidence="5 6">
    <name type="scientific">Roseburia yibonii</name>
    <dbReference type="NCBI Taxonomy" id="2763063"/>
    <lineage>
        <taxon>Bacteria</taxon>
        <taxon>Bacillati</taxon>
        <taxon>Bacillota</taxon>
        <taxon>Clostridia</taxon>
        <taxon>Lachnospirales</taxon>
        <taxon>Lachnospiraceae</taxon>
        <taxon>Roseburia</taxon>
    </lineage>
</organism>
<dbReference type="InterPro" id="IPR018060">
    <property type="entry name" value="HTH_AraC"/>
</dbReference>
<name>A0ABR7IBW2_9FIRM</name>
<dbReference type="PRINTS" id="PR00032">
    <property type="entry name" value="HTHARAC"/>
</dbReference>
<keyword evidence="3" id="KW-0804">Transcription</keyword>
<gene>
    <name evidence="5" type="ORF">H8Z76_10180</name>
</gene>
<dbReference type="PROSITE" id="PS01124">
    <property type="entry name" value="HTH_ARAC_FAMILY_2"/>
    <property type="match status" value="1"/>
</dbReference>
<comment type="caution">
    <text evidence="5">The sequence shown here is derived from an EMBL/GenBank/DDBJ whole genome shotgun (WGS) entry which is preliminary data.</text>
</comment>
<dbReference type="Gene3D" id="2.60.120.10">
    <property type="entry name" value="Jelly Rolls"/>
    <property type="match status" value="1"/>
</dbReference>
<keyword evidence="1" id="KW-0805">Transcription regulation</keyword>
<sequence length="298" mass="34573">MEYGSVFLTPTIQIERIVTIHYYEYGSHYHFSGESHDFWEFLCVDKGELNVTAGDRDYALSRNDIIFHKPNEFHCLSANHKVAPNLVVIAFFCDSPQMDFFRDKLLSIDNFERGLLAQIILEARNVFLDPLDDPMLKQMHKREVIPPGAEQLISLNLELLLLHLLRRYSLPMDLPVAKETIRQKNSDELYHRVVEYLTLHLNEQLTLDDIAKGTLTGKSQLQHLIREQKGCGVIELFCRMKINQAKLLIRENSLNFTEIANTLGYSSIHYFSRQFKKITGMTPSEYSGSIKKMIEEDM</sequence>
<evidence type="ECO:0000256" key="2">
    <source>
        <dbReference type="ARBA" id="ARBA00023125"/>
    </source>
</evidence>
<dbReference type="Pfam" id="PF12833">
    <property type="entry name" value="HTH_18"/>
    <property type="match status" value="1"/>
</dbReference>
<dbReference type="InterPro" id="IPR018062">
    <property type="entry name" value="HTH_AraC-typ_CS"/>
</dbReference>
<dbReference type="PANTHER" id="PTHR43280">
    <property type="entry name" value="ARAC-FAMILY TRANSCRIPTIONAL REGULATOR"/>
    <property type="match status" value="1"/>
</dbReference>
<evidence type="ECO:0000259" key="4">
    <source>
        <dbReference type="PROSITE" id="PS01124"/>
    </source>
</evidence>
<dbReference type="PANTHER" id="PTHR43280:SF28">
    <property type="entry name" value="HTH-TYPE TRANSCRIPTIONAL ACTIVATOR RHAS"/>
    <property type="match status" value="1"/>
</dbReference>
<dbReference type="InterPro" id="IPR020449">
    <property type="entry name" value="Tscrpt_reg_AraC-type_HTH"/>
</dbReference>
<dbReference type="InterPro" id="IPR014710">
    <property type="entry name" value="RmlC-like_jellyroll"/>
</dbReference>
<reference evidence="5 6" key="1">
    <citation type="submission" date="2020-08" db="EMBL/GenBank/DDBJ databases">
        <title>Genome public.</title>
        <authorList>
            <person name="Liu C."/>
            <person name="Sun Q."/>
        </authorList>
    </citation>
    <scope>NUCLEOTIDE SEQUENCE [LARGE SCALE GENOMIC DNA]</scope>
    <source>
        <strain evidence="5 6">BX0805</strain>
    </source>
</reference>
<dbReference type="Pfam" id="PF02311">
    <property type="entry name" value="AraC_binding"/>
    <property type="match status" value="1"/>
</dbReference>
<dbReference type="EMBL" id="JACOQH010000007">
    <property type="protein sequence ID" value="MBC5754371.1"/>
    <property type="molecule type" value="Genomic_DNA"/>
</dbReference>
<evidence type="ECO:0000256" key="3">
    <source>
        <dbReference type="ARBA" id="ARBA00023163"/>
    </source>
</evidence>
<evidence type="ECO:0000313" key="6">
    <source>
        <dbReference type="Proteomes" id="UP000621540"/>
    </source>
</evidence>
<keyword evidence="6" id="KW-1185">Reference proteome</keyword>
<dbReference type="SMART" id="SM00342">
    <property type="entry name" value="HTH_ARAC"/>
    <property type="match status" value="1"/>
</dbReference>
<protein>
    <submittedName>
        <fullName evidence="5">Helix-turn-helix transcriptional regulator</fullName>
    </submittedName>
</protein>
<dbReference type="InterPro" id="IPR009057">
    <property type="entry name" value="Homeodomain-like_sf"/>
</dbReference>